<reference evidence="2" key="1">
    <citation type="submission" date="2021-06" db="EMBL/GenBank/DDBJ databases">
        <authorList>
            <person name="Hodson N. C."/>
            <person name="Mongue J. A."/>
            <person name="Jaron S. K."/>
        </authorList>
    </citation>
    <scope>NUCLEOTIDE SEQUENCE</scope>
</reference>
<dbReference type="EMBL" id="CAJVCH010486901">
    <property type="protein sequence ID" value="CAG7820686.1"/>
    <property type="molecule type" value="Genomic_DNA"/>
</dbReference>
<accession>A0A8J2KVQ8</accession>
<dbReference type="Proteomes" id="UP000708208">
    <property type="component" value="Unassembled WGS sequence"/>
</dbReference>
<gene>
    <name evidence="2" type="ORF">AFUS01_LOCUS31065</name>
</gene>
<evidence type="ECO:0000313" key="3">
    <source>
        <dbReference type="Proteomes" id="UP000708208"/>
    </source>
</evidence>
<evidence type="ECO:0000313" key="2">
    <source>
        <dbReference type="EMBL" id="CAG7820686.1"/>
    </source>
</evidence>
<feature type="signal peptide" evidence="1">
    <location>
        <begin position="1"/>
        <end position="24"/>
    </location>
</feature>
<proteinExistence type="predicted"/>
<evidence type="ECO:0008006" key="4">
    <source>
        <dbReference type="Google" id="ProtNLM"/>
    </source>
</evidence>
<feature type="chain" id="PRO_5035327338" description="Cuticle protein" evidence="1">
    <location>
        <begin position="25"/>
        <end position="222"/>
    </location>
</feature>
<evidence type="ECO:0000256" key="1">
    <source>
        <dbReference type="SAM" id="SignalP"/>
    </source>
</evidence>
<sequence length="222" mass="23990">MNNFSVTLLIVTWTIVGLFTSIFAVPTPGNHAYAETHDKLVAPVRHVDQVAYAAAISKFAALLSAKYNNPTVDSRLSRTYPLEQQDVTPSHSGLTYVRAASKVGSIAYAPTIRQMVSPSVYTPTIANFHSPTYTSNAPGHQSPAAVTVTYTATPARVVPPLVYASKETYANAIRAIAKNGARRPIYTSPPASYDDSTTNAFVAPITKIATAPSSYTMYMYRH</sequence>
<dbReference type="AlphaFoldDB" id="A0A8J2KVQ8"/>
<comment type="caution">
    <text evidence="2">The sequence shown here is derived from an EMBL/GenBank/DDBJ whole genome shotgun (WGS) entry which is preliminary data.</text>
</comment>
<name>A0A8J2KVQ8_9HEXA</name>
<organism evidence="2 3">
    <name type="scientific">Allacma fusca</name>
    <dbReference type="NCBI Taxonomy" id="39272"/>
    <lineage>
        <taxon>Eukaryota</taxon>
        <taxon>Metazoa</taxon>
        <taxon>Ecdysozoa</taxon>
        <taxon>Arthropoda</taxon>
        <taxon>Hexapoda</taxon>
        <taxon>Collembola</taxon>
        <taxon>Symphypleona</taxon>
        <taxon>Sminthuridae</taxon>
        <taxon>Allacma</taxon>
    </lineage>
</organism>
<protein>
    <recommendedName>
        <fullName evidence="4">Cuticle protein</fullName>
    </recommendedName>
</protein>
<keyword evidence="3" id="KW-1185">Reference proteome</keyword>
<keyword evidence="1" id="KW-0732">Signal</keyword>